<accession>G3BD86</accession>
<sequence>MSASVTGYLTSSQYTFPVYDSTVEANPQIPKDLLLSHSLRLERTVPISHPIRSNIPLNNVLSSKDGSDFENPLSDLLQFSRAKIERYIQNSQNIKPVPPPIKTNSITISKRQEVGRTTPITNKTIFFSPSGKGKIVSTPVSKRKSSMNLKQKLLKMDSASLVNMTKPQPPMSSSLWFHNDNKFKDESFTNDQEDSDYDHLACHADNIMRMAVDSTMLGSTFNSSFSSSFSNSFMAENTGKDFFDKEAKQAILEGLNF</sequence>
<evidence type="ECO:0000313" key="1">
    <source>
        <dbReference type="EMBL" id="EGV60268.1"/>
    </source>
</evidence>
<protein>
    <submittedName>
        <fullName evidence="1">Uncharacterized protein</fullName>
    </submittedName>
</protein>
<dbReference type="HOGENOM" id="CLU_894620_0_0_1"/>
<dbReference type="GeneID" id="18248251"/>
<dbReference type="Proteomes" id="UP000000707">
    <property type="component" value="Unassembled WGS sequence"/>
</dbReference>
<name>G3BD86_CANTC</name>
<dbReference type="OrthoDB" id="4083723at2759"/>
<proteinExistence type="predicted"/>
<keyword evidence="2" id="KW-1185">Reference proteome</keyword>
<reference evidence="1 2" key="1">
    <citation type="journal article" date="2011" name="Proc. Natl. Acad. Sci. U.S.A.">
        <title>Comparative genomics of xylose-fermenting fungi for enhanced biofuel production.</title>
        <authorList>
            <person name="Wohlbach D.J."/>
            <person name="Kuo A."/>
            <person name="Sato T.K."/>
            <person name="Potts K.M."/>
            <person name="Salamov A.A."/>
            <person name="LaButti K.M."/>
            <person name="Sun H."/>
            <person name="Clum A."/>
            <person name="Pangilinan J.L."/>
            <person name="Lindquist E.A."/>
            <person name="Lucas S."/>
            <person name="Lapidus A."/>
            <person name="Jin M."/>
            <person name="Gunawan C."/>
            <person name="Balan V."/>
            <person name="Dale B.E."/>
            <person name="Jeffries T.W."/>
            <person name="Zinkel R."/>
            <person name="Barry K.W."/>
            <person name="Grigoriev I.V."/>
            <person name="Gasch A.P."/>
        </authorList>
    </citation>
    <scope>NUCLEOTIDE SEQUENCE [LARGE SCALE GENOMIC DNA]</scope>
    <source>
        <strain evidence="2">ATCC 10573 / BCRC 21748 / CBS 615 / JCM 9827 / NBRC 10315 / NRRL Y-1498 / VKM Y-70</strain>
    </source>
</reference>
<gene>
    <name evidence="1" type="ORF">CANTEDRAFT_116326</name>
</gene>
<dbReference type="eggNOG" id="ENOG502RQCA">
    <property type="taxonomic scope" value="Eukaryota"/>
</dbReference>
<dbReference type="KEGG" id="cten:18248251"/>
<dbReference type="AlphaFoldDB" id="G3BD86"/>
<evidence type="ECO:0000313" key="2">
    <source>
        <dbReference type="Proteomes" id="UP000000707"/>
    </source>
</evidence>
<organism evidence="2">
    <name type="scientific">Candida tenuis (strain ATCC 10573 / BCRC 21748 / CBS 615 / JCM 9827 / NBRC 10315 / NRRL Y-1498 / VKM Y-70)</name>
    <name type="common">Yeast</name>
    <name type="synonym">Yamadazyma tenuis</name>
    <dbReference type="NCBI Taxonomy" id="590646"/>
    <lineage>
        <taxon>Eukaryota</taxon>
        <taxon>Fungi</taxon>
        <taxon>Dikarya</taxon>
        <taxon>Ascomycota</taxon>
        <taxon>Saccharomycotina</taxon>
        <taxon>Pichiomycetes</taxon>
        <taxon>Debaryomycetaceae</taxon>
        <taxon>Yamadazyma</taxon>
    </lineage>
</organism>
<dbReference type="RefSeq" id="XP_006689482.1">
    <property type="nucleotide sequence ID" value="XM_006689419.1"/>
</dbReference>
<dbReference type="EMBL" id="GL996528">
    <property type="protein sequence ID" value="EGV60268.1"/>
    <property type="molecule type" value="Genomic_DNA"/>
</dbReference>